<dbReference type="Proteomes" id="UP000317496">
    <property type="component" value="Chromosome"/>
</dbReference>
<dbReference type="Pfam" id="PF00248">
    <property type="entry name" value="Aldo_ket_red"/>
    <property type="match status" value="1"/>
</dbReference>
<dbReference type="InterPro" id="IPR023210">
    <property type="entry name" value="NADP_OxRdtase_dom"/>
</dbReference>
<dbReference type="EMBL" id="CP041636">
    <property type="protein sequence ID" value="QDO97663.1"/>
    <property type="molecule type" value="Genomic_DNA"/>
</dbReference>
<accession>A0A516H1K8</accession>
<dbReference type="RefSeq" id="WP_144068644.1">
    <property type="nucleotide sequence ID" value="NZ_CP041636.1"/>
</dbReference>
<reference evidence="6 7" key="1">
    <citation type="submission" date="2019-07" db="EMBL/GenBank/DDBJ databases">
        <title>Genome sequencing for Ferrovibrio sp. K5.</title>
        <authorList>
            <person name="Park S.-J."/>
        </authorList>
    </citation>
    <scope>NUCLEOTIDE SEQUENCE [LARGE SCALE GENOMIC DNA]</scope>
    <source>
        <strain evidence="6 7">K5</strain>
    </source>
</reference>
<evidence type="ECO:0000256" key="3">
    <source>
        <dbReference type="ARBA" id="ARBA00038157"/>
    </source>
</evidence>
<dbReference type="Gene3D" id="3.20.20.100">
    <property type="entry name" value="NADP-dependent oxidoreductase domain"/>
    <property type="match status" value="1"/>
</dbReference>
<dbReference type="KEGG" id="fer:FNB15_10450"/>
<evidence type="ECO:0000256" key="2">
    <source>
        <dbReference type="ARBA" id="ARBA00023002"/>
    </source>
</evidence>
<feature type="domain" description="NADP-dependent oxidoreductase" evidence="5">
    <location>
        <begin position="16"/>
        <end position="343"/>
    </location>
</feature>
<keyword evidence="2" id="KW-0560">Oxidoreductase</keyword>
<dbReference type="InterPro" id="IPR050523">
    <property type="entry name" value="AKR_Detox_Biosynth"/>
</dbReference>
<sequence length="352" mass="39395">MEFRRLGRTDIQVSLICLGTMTWGEQNTEAEAHAQLDYALDHGINFIDAAEMYPVPPKAETQGRTESYIGTWLKKRKDRDKIVLATKVAGRGGGPRGEFDWLRDDKQPPNLSRKQIFEAVDKSLKRLQTDYIDLYQTHWPDRLTVNFGRAEYPWNDEASIAIAETLDAMGELVKAGKIRTMGVSNETAWGVMQHLKDADAHTARPRIVSIQNPYSLLNRWYEASLSEVTRMEEVGLLAYSPLAMGVLSGKYLGGAKPAGARLTLFTRFTRYSNPRVDKATEKYVALAQQHGLDPSQMALAFVNTRPFVASNIIGATSLEQLKADIDSLNVKLPQEVLDGIEAIHREYPNPSA</sequence>
<evidence type="ECO:0000256" key="4">
    <source>
        <dbReference type="ARBA" id="ARBA00070119"/>
    </source>
</evidence>
<dbReference type="CDD" id="cd19094">
    <property type="entry name" value="AKR_Tas-like"/>
    <property type="match status" value="1"/>
</dbReference>
<gene>
    <name evidence="6" type="ORF">FNB15_10450</name>
</gene>
<dbReference type="OrthoDB" id="9773828at2"/>
<evidence type="ECO:0000313" key="7">
    <source>
        <dbReference type="Proteomes" id="UP000317496"/>
    </source>
</evidence>
<organism evidence="6 7">
    <name type="scientific">Ferrovibrio terrae</name>
    <dbReference type="NCBI Taxonomy" id="2594003"/>
    <lineage>
        <taxon>Bacteria</taxon>
        <taxon>Pseudomonadati</taxon>
        <taxon>Pseudomonadota</taxon>
        <taxon>Alphaproteobacteria</taxon>
        <taxon>Rhodospirillales</taxon>
        <taxon>Rhodospirillaceae</taxon>
        <taxon>Ferrovibrio</taxon>
    </lineage>
</organism>
<dbReference type="FunFam" id="3.20.20.100:FF:000005">
    <property type="entry name" value="NADP(H)-dependent aldo-keto reductase"/>
    <property type="match status" value="1"/>
</dbReference>
<dbReference type="AlphaFoldDB" id="A0A516H1K8"/>
<evidence type="ECO:0000256" key="1">
    <source>
        <dbReference type="ARBA" id="ARBA00022857"/>
    </source>
</evidence>
<dbReference type="PANTHER" id="PTHR43364">
    <property type="entry name" value="NADH-SPECIFIC METHYLGLYOXAL REDUCTASE-RELATED"/>
    <property type="match status" value="1"/>
</dbReference>
<dbReference type="InterPro" id="IPR036812">
    <property type="entry name" value="NAD(P)_OxRdtase_dom_sf"/>
</dbReference>
<name>A0A516H1K8_9PROT</name>
<keyword evidence="1" id="KW-0521">NADP</keyword>
<comment type="similarity">
    <text evidence="3">Belongs to the aldo/keto reductase family. Aldo/keto reductase 2 subfamily.</text>
</comment>
<proteinExistence type="inferred from homology"/>
<dbReference type="NCBIfam" id="NF007912">
    <property type="entry name" value="PRK10625.1"/>
    <property type="match status" value="1"/>
</dbReference>
<dbReference type="PANTHER" id="PTHR43364:SF4">
    <property type="entry name" value="NAD(P)-LINKED OXIDOREDUCTASE SUPERFAMILY PROTEIN"/>
    <property type="match status" value="1"/>
</dbReference>
<evidence type="ECO:0000259" key="5">
    <source>
        <dbReference type="Pfam" id="PF00248"/>
    </source>
</evidence>
<protein>
    <recommendedName>
        <fullName evidence="4">Protein tas</fullName>
    </recommendedName>
</protein>
<evidence type="ECO:0000313" key="6">
    <source>
        <dbReference type="EMBL" id="QDO97663.1"/>
    </source>
</evidence>
<keyword evidence="7" id="KW-1185">Reference proteome</keyword>
<dbReference type="GO" id="GO:0016491">
    <property type="term" value="F:oxidoreductase activity"/>
    <property type="evidence" value="ECO:0007669"/>
    <property type="project" value="UniProtKB-KW"/>
</dbReference>
<dbReference type="SUPFAM" id="SSF51430">
    <property type="entry name" value="NAD(P)-linked oxidoreductase"/>
    <property type="match status" value="1"/>
</dbReference>